<accession>A0A7C2ZP82</accession>
<proteinExistence type="predicted"/>
<comment type="caution">
    <text evidence="1">The sequence shown here is derived from an EMBL/GenBank/DDBJ whole genome shotgun (WGS) entry which is preliminary data.</text>
</comment>
<evidence type="ECO:0008006" key="2">
    <source>
        <dbReference type="Google" id="ProtNLM"/>
    </source>
</evidence>
<sequence>MAQSKTRYIQRVLEKKYGVLGKVAGRYLEAGFSVEMYHPTRYGPIHFIARGGGMKLAVEVVEKPGFVDVDVVKRLLEKAKLVSARPVLVLYSSKSRFSDDVYRFCKENNIKVRRVKH</sequence>
<evidence type="ECO:0000313" key="1">
    <source>
        <dbReference type="EMBL" id="HEW53058.1"/>
    </source>
</evidence>
<dbReference type="AlphaFoldDB" id="A0A7C2ZP82"/>
<name>A0A7C2ZP82_9CREN</name>
<dbReference type="EMBL" id="DSGT01000008">
    <property type="protein sequence ID" value="HEW53058.1"/>
    <property type="molecule type" value="Genomic_DNA"/>
</dbReference>
<organism evidence="1">
    <name type="scientific">Ignisphaera aggregans</name>
    <dbReference type="NCBI Taxonomy" id="334771"/>
    <lineage>
        <taxon>Archaea</taxon>
        <taxon>Thermoproteota</taxon>
        <taxon>Thermoprotei</taxon>
        <taxon>Desulfurococcales</taxon>
        <taxon>Desulfurococcaceae</taxon>
        <taxon>Ignisphaera</taxon>
    </lineage>
</organism>
<reference evidence="1" key="1">
    <citation type="journal article" date="2020" name="mSystems">
        <title>Genome- and Community-Level Interaction Insights into Carbon Utilization and Element Cycling Functions of Hydrothermarchaeota in Hydrothermal Sediment.</title>
        <authorList>
            <person name="Zhou Z."/>
            <person name="Liu Y."/>
            <person name="Xu W."/>
            <person name="Pan J."/>
            <person name="Luo Z.H."/>
            <person name="Li M."/>
        </authorList>
    </citation>
    <scope>NUCLEOTIDE SEQUENCE [LARGE SCALE GENOMIC DNA]</scope>
    <source>
        <strain evidence="1">SpSt-16</strain>
    </source>
</reference>
<gene>
    <name evidence="1" type="ORF">ENO77_02660</name>
</gene>
<protein>
    <recommendedName>
        <fullName evidence="2">Restriction endonuclease type IV Mrr domain-containing protein</fullName>
    </recommendedName>
</protein>